<dbReference type="Pfam" id="PF00078">
    <property type="entry name" value="RVT_1"/>
    <property type="match status" value="1"/>
</dbReference>
<dbReference type="AlphaFoldDB" id="A0A803JJL3"/>
<proteinExistence type="predicted"/>
<reference evidence="2" key="1">
    <citation type="journal article" date="2010" name="Science">
        <title>The genome of the Western clawed frog Xenopus tropicalis.</title>
        <authorList>
            <person name="Hellsten U."/>
            <person name="Harland R.M."/>
            <person name="Gilchrist M.J."/>
            <person name="Hendrix D."/>
            <person name="Jurka J."/>
            <person name="Kapitonov V."/>
            <person name="Ovcharenko I."/>
            <person name="Putnam N.H."/>
            <person name="Shu S."/>
            <person name="Taher L."/>
            <person name="Blitz I.L."/>
            <person name="Blumberg B."/>
            <person name="Dichmann D.S."/>
            <person name="Dubchak I."/>
            <person name="Amaya E."/>
            <person name="Detter J.C."/>
            <person name="Fletcher R."/>
            <person name="Gerhard D.S."/>
            <person name="Goodstein D."/>
            <person name="Graves T."/>
            <person name="Grigoriev I.V."/>
            <person name="Grimwood J."/>
            <person name="Kawashima T."/>
            <person name="Lindquist E."/>
            <person name="Lucas S.M."/>
            <person name="Mead P.E."/>
            <person name="Mitros T."/>
            <person name="Ogino H."/>
            <person name="Ohta Y."/>
            <person name="Poliakov A.V."/>
            <person name="Pollet N."/>
            <person name="Robert J."/>
            <person name="Salamov A."/>
            <person name="Sater A.K."/>
            <person name="Schmutz J."/>
            <person name="Terry A."/>
            <person name="Vize P.D."/>
            <person name="Warren W.C."/>
            <person name="Wells D."/>
            <person name="Wills A."/>
            <person name="Wilson R.K."/>
            <person name="Zimmerman L.B."/>
            <person name="Zorn A.M."/>
            <person name="Grainger R."/>
            <person name="Grammer T."/>
            <person name="Khokha M.K."/>
            <person name="Richardson P.M."/>
            <person name="Rokhsar D.S."/>
        </authorList>
    </citation>
    <scope>NUCLEOTIDE SEQUENCE [LARGE SCALE GENOMIC DNA]</scope>
    <source>
        <strain evidence="2">Nigerian</strain>
    </source>
</reference>
<evidence type="ECO:0000259" key="1">
    <source>
        <dbReference type="PROSITE" id="PS50878"/>
    </source>
</evidence>
<sequence>MKSYTHITLITTARYPKLKDLNGPILIEEVTYAIDNLKSRKVGGPDGLPPPPPFTFYKLLKDKMSPFLTNLFNDILLSGKKLPSGELSSLKVIPKKDKDLSLPSSYWPISLLTQDIKLLSKILADRLSLILPSVISGAQNGFIKNRSLVKNIRALLNIIFYTKKHKIPCSIINIDAEKAFDNLNWDRLFSCLDLFGINGPFYHYIQYLYSNPKTQVILGGAQSKPLKNFKGTRQGCPLSPLLFNIALEPLIRAFNSSKAFQGIIINKQQLKVLAFADDLLLIIKNPNNSLKAVFDMLVNFQSFSGYKVNVDKTEIMNPFGSISNSLLKKLQLRPPKTQLKYLGLTIPIDLNKLIP</sequence>
<dbReference type="PANTHER" id="PTHR31635:SF196">
    <property type="entry name" value="REVERSE TRANSCRIPTASE DOMAIN-CONTAINING PROTEIN-RELATED"/>
    <property type="match status" value="1"/>
</dbReference>
<dbReference type="Ensembl" id="ENSXETT00000122686">
    <property type="protein sequence ID" value="ENSXETP00000108127"/>
    <property type="gene ID" value="ENSXETG00000048398"/>
</dbReference>
<dbReference type="PANTHER" id="PTHR31635">
    <property type="entry name" value="REVERSE TRANSCRIPTASE DOMAIN-CONTAINING PROTEIN-RELATED"/>
    <property type="match status" value="1"/>
</dbReference>
<dbReference type="SUPFAM" id="SSF56672">
    <property type="entry name" value="DNA/RNA polymerases"/>
    <property type="match status" value="1"/>
</dbReference>
<dbReference type="InterPro" id="IPR043502">
    <property type="entry name" value="DNA/RNA_pol_sf"/>
</dbReference>
<dbReference type="CDD" id="cd01650">
    <property type="entry name" value="RT_nLTR_like"/>
    <property type="match status" value="1"/>
</dbReference>
<name>A0A803JJL3_XENTR</name>
<feature type="domain" description="Reverse transcriptase" evidence="1">
    <location>
        <begin position="74"/>
        <end position="346"/>
    </location>
</feature>
<protein>
    <recommendedName>
        <fullName evidence="1">Reverse transcriptase domain-containing protein</fullName>
    </recommendedName>
</protein>
<evidence type="ECO:0000313" key="2">
    <source>
        <dbReference type="Ensembl" id="ENSXETP00000108127"/>
    </source>
</evidence>
<organism evidence="2">
    <name type="scientific">Xenopus tropicalis</name>
    <name type="common">Western clawed frog</name>
    <name type="synonym">Silurana tropicalis</name>
    <dbReference type="NCBI Taxonomy" id="8364"/>
    <lineage>
        <taxon>Eukaryota</taxon>
        <taxon>Metazoa</taxon>
        <taxon>Chordata</taxon>
        <taxon>Craniata</taxon>
        <taxon>Vertebrata</taxon>
        <taxon>Euteleostomi</taxon>
        <taxon>Amphibia</taxon>
        <taxon>Batrachia</taxon>
        <taxon>Anura</taxon>
        <taxon>Pipoidea</taxon>
        <taxon>Pipidae</taxon>
        <taxon>Xenopodinae</taxon>
        <taxon>Xenopus</taxon>
        <taxon>Silurana</taxon>
    </lineage>
</organism>
<dbReference type="InParanoid" id="A0A803JJL3"/>
<dbReference type="InterPro" id="IPR000477">
    <property type="entry name" value="RT_dom"/>
</dbReference>
<accession>A0A803JJL3</accession>
<dbReference type="PROSITE" id="PS50878">
    <property type="entry name" value="RT_POL"/>
    <property type="match status" value="1"/>
</dbReference>
<reference evidence="2" key="2">
    <citation type="submission" date="2021-03" db="UniProtKB">
        <authorList>
            <consortium name="Ensembl"/>
        </authorList>
    </citation>
    <scope>IDENTIFICATION</scope>
</reference>
<dbReference type="GeneTree" id="ENSGT00940000165023"/>